<comment type="caution">
    <text evidence="4">The sequence shown here is derived from an EMBL/GenBank/DDBJ whole genome shotgun (WGS) entry which is preliminary data.</text>
</comment>
<evidence type="ECO:0000313" key="4">
    <source>
        <dbReference type="EMBL" id="OFC70451.1"/>
    </source>
</evidence>
<dbReference type="OrthoDB" id="5814422at2"/>
<evidence type="ECO:0000259" key="2">
    <source>
        <dbReference type="Pfam" id="PF06251"/>
    </source>
</evidence>
<protein>
    <submittedName>
        <fullName evidence="4">Uncharacterized protein</fullName>
    </submittedName>
</protein>
<dbReference type="Gene3D" id="3.10.560.10">
    <property type="entry name" value="Outer membrane lipoprotein wza domain like"/>
    <property type="match status" value="1"/>
</dbReference>
<dbReference type="Pfam" id="PF06251">
    <property type="entry name" value="Caps_syn_GfcC_C"/>
    <property type="match status" value="1"/>
</dbReference>
<keyword evidence="1" id="KW-0732">Signal</keyword>
<evidence type="ECO:0000313" key="5">
    <source>
        <dbReference type="Proteomes" id="UP000175691"/>
    </source>
</evidence>
<evidence type="ECO:0000256" key="1">
    <source>
        <dbReference type="SAM" id="SignalP"/>
    </source>
</evidence>
<dbReference type="Proteomes" id="UP000175691">
    <property type="component" value="Unassembled WGS sequence"/>
</dbReference>
<feature type="domain" description="Capsule biosynthesis GfcC-like N-terminal" evidence="3">
    <location>
        <begin position="21"/>
        <end position="136"/>
    </location>
</feature>
<dbReference type="Pfam" id="PF20616">
    <property type="entry name" value="Caps_syn_GfcC_N"/>
    <property type="match status" value="1"/>
</dbReference>
<feature type="signal peptide" evidence="1">
    <location>
        <begin position="1"/>
        <end position="19"/>
    </location>
</feature>
<evidence type="ECO:0000259" key="3">
    <source>
        <dbReference type="Pfam" id="PF20616"/>
    </source>
</evidence>
<organism evidence="4 5">
    <name type="scientific">Alteromonas confluentis</name>
    <dbReference type="NCBI Taxonomy" id="1656094"/>
    <lineage>
        <taxon>Bacteria</taxon>
        <taxon>Pseudomonadati</taxon>
        <taxon>Pseudomonadota</taxon>
        <taxon>Gammaproteobacteria</taxon>
        <taxon>Alteromonadales</taxon>
        <taxon>Alteromonadaceae</taxon>
        <taxon>Alteromonas/Salinimonas group</taxon>
        <taxon>Alteromonas</taxon>
    </lineage>
</organism>
<accession>A0A1E7ZAH4</accession>
<dbReference type="InterPro" id="IPR046459">
    <property type="entry name" value="Caps_syn_GfcC_N"/>
</dbReference>
<name>A0A1E7ZAH4_9ALTE</name>
<reference evidence="4 5" key="1">
    <citation type="submission" date="2016-08" db="EMBL/GenBank/DDBJ databases">
        <authorList>
            <person name="Seilhamer J.J."/>
        </authorList>
    </citation>
    <scope>NUCLEOTIDE SEQUENCE [LARGE SCALE GENOMIC DNA]</scope>
    <source>
        <strain evidence="4 5">KCTC 42603</strain>
    </source>
</reference>
<feature type="chain" id="PRO_5009209656" evidence="1">
    <location>
        <begin position="20"/>
        <end position="243"/>
    </location>
</feature>
<dbReference type="RefSeq" id="WP_070126093.1">
    <property type="nucleotide sequence ID" value="NZ_MDHN01000029.1"/>
</dbReference>
<keyword evidence="5" id="KW-1185">Reference proteome</keyword>
<gene>
    <name evidence="4" type="ORF">BFC18_14935</name>
</gene>
<dbReference type="AlphaFoldDB" id="A0A1E7ZAH4"/>
<proteinExistence type="predicted"/>
<sequence>MKRLITLFLFAIVSAKALAVVDIDLNGQHYRYLNPVRLSLILQVNAKNGDWYWPASAIYKIDQEYTESLRQDVLQSIDSLAVDLSVNDDKAIALNALRQQVQQWTLAKRLPVIVNKNAARVDPSLNPMFQDGNYIMRLSGRPTAVWMSGMVSTPGSYEYRNQHTAADYAEGVKLRNYADPDFVYVISPRGEVSKLNVAYWGESYSQLMPGSQIFVPLFSWLLSPAVEELNEKVAALAVHRVLQ</sequence>
<dbReference type="InterPro" id="IPR010425">
    <property type="entry name" value="Caps_synth_GfcC-like_C"/>
</dbReference>
<dbReference type="STRING" id="1656094.BFC18_14935"/>
<feature type="domain" description="Capsule biosynthesis GfcC-like C-terminal" evidence="2">
    <location>
        <begin position="154"/>
        <end position="240"/>
    </location>
</feature>
<dbReference type="EMBL" id="MDHN01000029">
    <property type="protein sequence ID" value="OFC70451.1"/>
    <property type="molecule type" value="Genomic_DNA"/>
</dbReference>